<name>A0A2V3VPG3_9BACI</name>
<evidence type="ECO:0000313" key="2">
    <source>
        <dbReference type="EMBL" id="PXW83420.1"/>
    </source>
</evidence>
<reference evidence="2 3" key="1">
    <citation type="submission" date="2018-05" db="EMBL/GenBank/DDBJ databases">
        <title>Genomic Encyclopedia of Type Strains, Phase IV (KMG-IV): sequencing the most valuable type-strain genomes for metagenomic binning, comparative biology and taxonomic classification.</title>
        <authorList>
            <person name="Goeker M."/>
        </authorList>
    </citation>
    <scope>NUCLEOTIDE SEQUENCE [LARGE SCALE GENOMIC DNA]</scope>
    <source>
        <strain evidence="2 3">DSM 28556</strain>
    </source>
</reference>
<keyword evidence="3" id="KW-1185">Reference proteome</keyword>
<dbReference type="EMBL" id="QJJQ01000016">
    <property type="protein sequence ID" value="PXW83420.1"/>
    <property type="molecule type" value="Genomic_DNA"/>
</dbReference>
<gene>
    <name evidence="2" type="ORF">DFR56_11699</name>
</gene>
<dbReference type="PANTHER" id="PTHR11108:SF1">
    <property type="entry name" value="FERROCHELATASE, MITOCHONDRIAL"/>
    <property type="match status" value="1"/>
</dbReference>
<dbReference type="OrthoDB" id="2838298at2"/>
<dbReference type="InterPro" id="IPR001015">
    <property type="entry name" value="Ferrochelatase"/>
</dbReference>
<dbReference type="Proteomes" id="UP000247978">
    <property type="component" value="Unassembled WGS sequence"/>
</dbReference>
<dbReference type="SUPFAM" id="SSF53800">
    <property type="entry name" value="Chelatase"/>
    <property type="match status" value="1"/>
</dbReference>
<proteinExistence type="inferred from homology"/>
<dbReference type="Pfam" id="PF00762">
    <property type="entry name" value="Ferrochelatase"/>
    <property type="match status" value="1"/>
</dbReference>
<evidence type="ECO:0000256" key="1">
    <source>
        <dbReference type="RuleBase" id="RU004185"/>
    </source>
</evidence>
<dbReference type="AlphaFoldDB" id="A0A2V3VPG3"/>
<comment type="caution">
    <text evidence="2">The sequence shown here is derived from an EMBL/GenBank/DDBJ whole genome shotgun (WGS) entry which is preliminary data.</text>
</comment>
<dbReference type="GO" id="GO:0004325">
    <property type="term" value="F:ferrochelatase activity"/>
    <property type="evidence" value="ECO:0007669"/>
    <property type="project" value="InterPro"/>
</dbReference>
<sequence>MNGLILFSYGTIRSMDDIAAFYEHLTYGNVSEKMMEKGYHLFQSIGTCDPLASTTKRIGRSLSRRLKQETKEEWKYYIANKHTYPFIEDAVEQCVKDRVSKIYTVPLTPLYSKTGTRVYERTVVKALNKHERERVSVTNIPVLYSTVSFIHLLADRLNDAIVWLPENIQEDTEIVFTSHSMPGDHTTQQDFIWQYEYLASEVIKRVPYRSYRLAYRSASPGEAWLEPDILDVIRSLAKEGKKAVVICELLSIIKNAEAIQEVGRDGMRLAHLLGMEFVQTEYLNDSDDFMEVLTNHILEKIKQPS</sequence>
<comment type="similarity">
    <text evidence="1">Belongs to the ferrochelatase family.</text>
</comment>
<accession>A0A2V3VPG3</accession>
<dbReference type="PANTHER" id="PTHR11108">
    <property type="entry name" value="FERROCHELATASE"/>
    <property type="match status" value="1"/>
</dbReference>
<dbReference type="GO" id="GO:0006783">
    <property type="term" value="P:heme biosynthetic process"/>
    <property type="evidence" value="ECO:0007669"/>
    <property type="project" value="InterPro"/>
</dbReference>
<dbReference type="RefSeq" id="WP_158525721.1">
    <property type="nucleotide sequence ID" value="NZ_JBHUHB010000001.1"/>
</dbReference>
<protein>
    <submittedName>
        <fullName evidence="2">Ferrochelatase</fullName>
    </submittedName>
</protein>
<dbReference type="Gene3D" id="3.40.50.1400">
    <property type="match status" value="2"/>
</dbReference>
<organism evidence="2 3">
    <name type="scientific">Pseudogracilibacillus auburnensis</name>
    <dbReference type="NCBI Taxonomy" id="1494959"/>
    <lineage>
        <taxon>Bacteria</taxon>
        <taxon>Bacillati</taxon>
        <taxon>Bacillota</taxon>
        <taxon>Bacilli</taxon>
        <taxon>Bacillales</taxon>
        <taxon>Bacillaceae</taxon>
        <taxon>Pseudogracilibacillus</taxon>
    </lineage>
</organism>
<evidence type="ECO:0000313" key="3">
    <source>
        <dbReference type="Proteomes" id="UP000247978"/>
    </source>
</evidence>